<name>A0A545SRU4_9GAMM</name>
<dbReference type="AlphaFoldDB" id="A0A545SRU4"/>
<sequence>MRKLIMYFSLPVLAASIEISSADVEPVEDHQLHRYIVDSKSIRYSGLIQPRYRTVIKASSESVVNRVFEVGRNFKKHDRLIETDVSYIRNKLSHLLLNKDVLTRKEEILKKKSKGWKSWSAVMPQVRRI</sequence>
<keyword evidence="2" id="KW-1185">Reference proteome</keyword>
<proteinExistence type="predicted"/>
<accession>A0A545SRU4</accession>
<reference evidence="1 2" key="1">
    <citation type="submission" date="2019-06" db="EMBL/GenBank/DDBJ databases">
        <title>Whole genome sequence for Cellvibrionaceae sp. R142.</title>
        <authorList>
            <person name="Wang G."/>
        </authorList>
    </citation>
    <scope>NUCLEOTIDE SEQUENCE [LARGE SCALE GENOMIC DNA]</scope>
    <source>
        <strain evidence="1 2">R142</strain>
    </source>
</reference>
<dbReference type="Proteomes" id="UP000319732">
    <property type="component" value="Unassembled WGS sequence"/>
</dbReference>
<gene>
    <name evidence="1" type="ORF">FKG94_25160</name>
</gene>
<comment type="caution">
    <text evidence="1">The sequence shown here is derived from an EMBL/GenBank/DDBJ whole genome shotgun (WGS) entry which is preliminary data.</text>
</comment>
<protein>
    <submittedName>
        <fullName evidence="1">Uncharacterized protein</fullName>
    </submittedName>
</protein>
<evidence type="ECO:0000313" key="1">
    <source>
        <dbReference type="EMBL" id="TQV67665.1"/>
    </source>
</evidence>
<evidence type="ECO:0000313" key="2">
    <source>
        <dbReference type="Proteomes" id="UP000319732"/>
    </source>
</evidence>
<organism evidence="1 2">
    <name type="scientific">Exilibacterium tricleocarpae</name>
    <dbReference type="NCBI Taxonomy" id="2591008"/>
    <lineage>
        <taxon>Bacteria</taxon>
        <taxon>Pseudomonadati</taxon>
        <taxon>Pseudomonadota</taxon>
        <taxon>Gammaproteobacteria</taxon>
        <taxon>Cellvibrionales</taxon>
        <taxon>Cellvibrionaceae</taxon>
        <taxon>Exilibacterium</taxon>
    </lineage>
</organism>
<dbReference type="EMBL" id="VHSG01000034">
    <property type="protein sequence ID" value="TQV67665.1"/>
    <property type="molecule type" value="Genomic_DNA"/>
</dbReference>